<dbReference type="EMBL" id="QPFP01000005">
    <property type="protein sequence ID" value="TEB36853.1"/>
    <property type="molecule type" value="Genomic_DNA"/>
</dbReference>
<reference evidence="2 3" key="1">
    <citation type="journal article" date="2019" name="Nat. Ecol. Evol.">
        <title>Megaphylogeny resolves global patterns of mushroom evolution.</title>
        <authorList>
            <person name="Varga T."/>
            <person name="Krizsan K."/>
            <person name="Foldi C."/>
            <person name="Dima B."/>
            <person name="Sanchez-Garcia M."/>
            <person name="Sanchez-Ramirez S."/>
            <person name="Szollosi G.J."/>
            <person name="Szarkandi J.G."/>
            <person name="Papp V."/>
            <person name="Albert L."/>
            <person name="Andreopoulos W."/>
            <person name="Angelini C."/>
            <person name="Antonin V."/>
            <person name="Barry K.W."/>
            <person name="Bougher N.L."/>
            <person name="Buchanan P."/>
            <person name="Buyck B."/>
            <person name="Bense V."/>
            <person name="Catcheside P."/>
            <person name="Chovatia M."/>
            <person name="Cooper J."/>
            <person name="Damon W."/>
            <person name="Desjardin D."/>
            <person name="Finy P."/>
            <person name="Geml J."/>
            <person name="Haridas S."/>
            <person name="Hughes K."/>
            <person name="Justo A."/>
            <person name="Karasinski D."/>
            <person name="Kautmanova I."/>
            <person name="Kiss B."/>
            <person name="Kocsube S."/>
            <person name="Kotiranta H."/>
            <person name="LaButti K.M."/>
            <person name="Lechner B.E."/>
            <person name="Liimatainen K."/>
            <person name="Lipzen A."/>
            <person name="Lukacs Z."/>
            <person name="Mihaltcheva S."/>
            <person name="Morgado L.N."/>
            <person name="Niskanen T."/>
            <person name="Noordeloos M.E."/>
            <person name="Ohm R.A."/>
            <person name="Ortiz-Santana B."/>
            <person name="Ovrebo C."/>
            <person name="Racz N."/>
            <person name="Riley R."/>
            <person name="Savchenko A."/>
            <person name="Shiryaev A."/>
            <person name="Soop K."/>
            <person name="Spirin V."/>
            <person name="Szebenyi C."/>
            <person name="Tomsovsky M."/>
            <person name="Tulloss R.E."/>
            <person name="Uehling J."/>
            <person name="Grigoriev I.V."/>
            <person name="Vagvolgyi C."/>
            <person name="Papp T."/>
            <person name="Martin F.M."/>
            <person name="Miettinen O."/>
            <person name="Hibbett D.S."/>
            <person name="Nagy L.G."/>
        </authorList>
    </citation>
    <scope>NUCLEOTIDE SEQUENCE [LARGE SCALE GENOMIC DNA]</scope>
    <source>
        <strain evidence="2 3">FP101781</strain>
    </source>
</reference>
<evidence type="ECO:0000313" key="3">
    <source>
        <dbReference type="Proteomes" id="UP000298030"/>
    </source>
</evidence>
<feature type="chain" id="PRO_5021426350" description="Granulins domain-containing protein" evidence="1">
    <location>
        <begin position="21"/>
        <end position="69"/>
    </location>
</feature>
<feature type="signal peptide" evidence="1">
    <location>
        <begin position="1"/>
        <end position="20"/>
    </location>
</feature>
<evidence type="ECO:0000313" key="2">
    <source>
        <dbReference type="EMBL" id="TEB36853.1"/>
    </source>
</evidence>
<keyword evidence="1" id="KW-0732">Signal</keyword>
<sequence length="69" mass="7240">MVKGLFSILAALSATALALGAALPVESDPPELRCPVATDCPKGYTCCGLYDVKLGGYCRLLEPGQYCIM</sequence>
<gene>
    <name evidence="2" type="ORF">FA13DRAFT_1787176</name>
</gene>
<dbReference type="AlphaFoldDB" id="A0A4Y7TRP3"/>
<accession>A0A4Y7TRP3</accession>
<comment type="caution">
    <text evidence="2">The sequence shown here is derived from an EMBL/GenBank/DDBJ whole genome shotgun (WGS) entry which is preliminary data.</text>
</comment>
<evidence type="ECO:0008006" key="4">
    <source>
        <dbReference type="Google" id="ProtNLM"/>
    </source>
</evidence>
<evidence type="ECO:0000256" key="1">
    <source>
        <dbReference type="SAM" id="SignalP"/>
    </source>
</evidence>
<dbReference type="Proteomes" id="UP000298030">
    <property type="component" value="Unassembled WGS sequence"/>
</dbReference>
<organism evidence="2 3">
    <name type="scientific">Coprinellus micaceus</name>
    <name type="common">Glistening ink-cap mushroom</name>
    <name type="synonym">Coprinus micaceus</name>
    <dbReference type="NCBI Taxonomy" id="71717"/>
    <lineage>
        <taxon>Eukaryota</taxon>
        <taxon>Fungi</taxon>
        <taxon>Dikarya</taxon>
        <taxon>Basidiomycota</taxon>
        <taxon>Agaricomycotina</taxon>
        <taxon>Agaricomycetes</taxon>
        <taxon>Agaricomycetidae</taxon>
        <taxon>Agaricales</taxon>
        <taxon>Agaricineae</taxon>
        <taxon>Psathyrellaceae</taxon>
        <taxon>Coprinellus</taxon>
    </lineage>
</organism>
<protein>
    <recommendedName>
        <fullName evidence="4">Granulins domain-containing protein</fullName>
    </recommendedName>
</protein>
<proteinExistence type="predicted"/>
<dbReference type="OrthoDB" id="2998004at2759"/>
<name>A0A4Y7TRP3_COPMI</name>
<keyword evidence="3" id="KW-1185">Reference proteome</keyword>